<evidence type="ECO:0000259" key="4">
    <source>
        <dbReference type="PROSITE" id="PS50949"/>
    </source>
</evidence>
<dbReference type="Gene3D" id="1.10.10.10">
    <property type="entry name" value="Winged helix-like DNA-binding domain superfamily/Winged helix DNA-binding domain"/>
    <property type="match status" value="1"/>
</dbReference>
<dbReference type="Pfam" id="PF00392">
    <property type="entry name" value="GntR"/>
    <property type="match status" value="1"/>
</dbReference>
<dbReference type="SUPFAM" id="SSF46785">
    <property type="entry name" value="Winged helix' DNA-binding domain"/>
    <property type="match status" value="1"/>
</dbReference>
<dbReference type="AlphaFoldDB" id="A0A172QVF2"/>
<dbReference type="CDD" id="cd07377">
    <property type="entry name" value="WHTH_GntR"/>
    <property type="match status" value="1"/>
</dbReference>
<dbReference type="KEGG" id="ccjz:ccrud_11015"/>
<gene>
    <name evidence="5" type="ORF">ccrud_11015</name>
</gene>
<dbReference type="InterPro" id="IPR050679">
    <property type="entry name" value="Bact_HTH_transcr_reg"/>
</dbReference>
<dbReference type="InterPro" id="IPR028978">
    <property type="entry name" value="Chorismate_lyase_/UTRA_dom_sf"/>
</dbReference>
<organism evidence="5 6">
    <name type="scientific">Corynebacterium crudilactis</name>
    <dbReference type="NCBI Taxonomy" id="1652495"/>
    <lineage>
        <taxon>Bacteria</taxon>
        <taxon>Bacillati</taxon>
        <taxon>Actinomycetota</taxon>
        <taxon>Actinomycetes</taxon>
        <taxon>Mycobacteriales</taxon>
        <taxon>Corynebacteriaceae</taxon>
        <taxon>Corynebacterium</taxon>
    </lineage>
</organism>
<evidence type="ECO:0000313" key="6">
    <source>
        <dbReference type="Proteomes" id="UP000076929"/>
    </source>
</evidence>
<dbReference type="GO" id="GO:0003700">
    <property type="term" value="F:DNA-binding transcription factor activity"/>
    <property type="evidence" value="ECO:0007669"/>
    <property type="project" value="InterPro"/>
</dbReference>
<keyword evidence="1" id="KW-0805">Transcription regulation</keyword>
<dbReference type="PRINTS" id="PR00035">
    <property type="entry name" value="HTHGNTR"/>
</dbReference>
<dbReference type="SMART" id="SM00866">
    <property type="entry name" value="UTRA"/>
    <property type="match status" value="1"/>
</dbReference>
<dbReference type="EMBL" id="CP015622">
    <property type="protein sequence ID" value="ANE04684.1"/>
    <property type="molecule type" value="Genomic_DNA"/>
</dbReference>
<dbReference type="PANTHER" id="PTHR44846">
    <property type="entry name" value="MANNOSYL-D-GLYCERATE TRANSPORT/METABOLISM SYSTEM REPRESSOR MNGR-RELATED"/>
    <property type="match status" value="1"/>
</dbReference>
<feature type="domain" description="HTH gntR-type" evidence="4">
    <location>
        <begin position="12"/>
        <end position="82"/>
    </location>
</feature>
<dbReference type="GO" id="GO:0003677">
    <property type="term" value="F:DNA binding"/>
    <property type="evidence" value="ECO:0007669"/>
    <property type="project" value="UniProtKB-KW"/>
</dbReference>
<reference evidence="5 6" key="1">
    <citation type="submission" date="2016-05" db="EMBL/GenBank/DDBJ databases">
        <title>Complete genome sequence of Corynebacterium crudilactis, a new Corynebacterium species isolated from raw cow's milk.</title>
        <authorList>
            <person name="Christian R."/>
            <person name="Zimmermann J."/>
            <person name="Lipski A."/>
            <person name="Kalinowski J."/>
        </authorList>
    </citation>
    <scope>NUCLEOTIDE SEQUENCE [LARGE SCALE GENOMIC DNA]</scope>
    <source>
        <strain evidence="5 6">JZ16</strain>
    </source>
</reference>
<dbReference type="PROSITE" id="PS50949">
    <property type="entry name" value="HTH_GNTR"/>
    <property type="match status" value="1"/>
</dbReference>
<dbReference type="Gene3D" id="3.40.1410.10">
    <property type="entry name" value="Chorismate lyase-like"/>
    <property type="match status" value="1"/>
</dbReference>
<proteinExistence type="predicted"/>
<dbReference type="SUPFAM" id="SSF64288">
    <property type="entry name" value="Chorismate lyase-like"/>
    <property type="match status" value="1"/>
</dbReference>
<evidence type="ECO:0000256" key="2">
    <source>
        <dbReference type="ARBA" id="ARBA00023125"/>
    </source>
</evidence>
<keyword evidence="3" id="KW-0804">Transcription</keyword>
<keyword evidence="6" id="KW-1185">Reference proteome</keyword>
<dbReference type="GO" id="GO:0045892">
    <property type="term" value="P:negative regulation of DNA-templated transcription"/>
    <property type="evidence" value="ECO:0007669"/>
    <property type="project" value="TreeGrafter"/>
</dbReference>
<dbReference type="Proteomes" id="UP000076929">
    <property type="component" value="Chromosome"/>
</dbReference>
<accession>A0A172QVF2</accession>
<dbReference type="STRING" id="1652495.ccrud_11015"/>
<protein>
    <recommendedName>
        <fullName evidence="4">HTH gntR-type domain-containing protein</fullName>
    </recommendedName>
</protein>
<dbReference type="SMART" id="SM00345">
    <property type="entry name" value="HTH_GNTR"/>
    <property type="match status" value="1"/>
</dbReference>
<dbReference type="InterPro" id="IPR036390">
    <property type="entry name" value="WH_DNA-bd_sf"/>
</dbReference>
<dbReference type="InterPro" id="IPR011663">
    <property type="entry name" value="UTRA"/>
</dbReference>
<dbReference type="Pfam" id="PF07702">
    <property type="entry name" value="UTRA"/>
    <property type="match status" value="1"/>
</dbReference>
<sequence>MDEQQGSSALNQPIYLNIADQIRTEIKTGDLLPGDRLPAESKLATRFGVARMTIRHALEMLQFEGLIDRRRGRGGGTFIMNEPPEIELTRVEGILPQLREQHISVESTVLNSELQSAPAHVSQALELKAGAQVFNIVRMRRINGIPALLENSYFPAVLFPGLLEVDLTKSLYELLENFSHRPISKIEEIITSRANIAEKQLMGVNHSLLLLRITRTARDESRAVVEYSEDLLRSDCIRIQVKTPER</sequence>
<keyword evidence="2" id="KW-0238">DNA-binding</keyword>
<dbReference type="InterPro" id="IPR036388">
    <property type="entry name" value="WH-like_DNA-bd_sf"/>
</dbReference>
<dbReference type="PANTHER" id="PTHR44846:SF1">
    <property type="entry name" value="MANNOSYL-D-GLYCERATE TRANSPORT_METABOLISM SYSTEM REPRESSOR MNGR-RELATED"/>
    <property type="match status" value="1"/>
</dbReference>
<evidence type="ECO:0000256" key="3">
    <source>
        <dbReference type="ARBA" id="ARBA00023163"/>
    </source>
</evidence>
<name>A0A172QVF2_9CORY</name>
<evidence type="ECO:0000313" key="5">
    <source>
        <dbReference type="EMBL" id="ANE04684.1"/>
    </source>
</evidence>
<evidence type="ECO:0000256" key="1">
    <source>
        <dbReference type="ARBA" id="ARBA00023015"/>
    </source>
</evidence>
<dbReference type="InterPro" id="IPR000524">
    <property type="entry name" value="Tscrpt_reg_HTH_GntR"/>
</dbReference>
<dbReference type="RefSeq" id="WP_066567577.1">
    <property type="nucleotide sequence ID" value="NZ_CP015622.1"/>
</dbReference>